<dbReference type="Pfam" id="PF12697">
    <property type="entry name" value="Abhydrolase_6"/>
    <property type="match status" value="1"/>
</dbReference>
<evidence type="ECO:0000313" key="3">
    <source>
        <dbReference type="Proteomes" id="UP001385951"/>
    </source>
</evidence>
<protein>
    <recommendedName>
        <fullName evidence="1">AB hydrolase-1 domain-containing protein</fullName>
    </recommendedName>
</protein>
<keyword evidence="3" id="KW-1185">Reference proteome</keyword>
<comment type="caution">
    <text evidence="2">The sequence shown here is derived from an EMBL/GenBank/DDBJ whole genome shotgun (WGS) entry which is preliminary data.</text>
</comment>
<dbReference type="InterPro" id="IPR029058">
    <property type="entry name" value="AB_hydrolase_fold"/>
</dbReference>
<proteinExistence type="predicted"/>
<dbReference type="InterPro" id="IPR000073">
    <property type="entry name" value="AB_hydrolase_1"/>
</dbReference>
<dbReference type="Gene3D" id="3.40.50.1820">
    <property type="entry name" value="alpha/beta hydrolase"/>
    <property type="match status" value="1"/>
</dbReference>
<dbReference type="AlphaFoldDB" id="A0AAW0GCN2"/>
<reference evidence="2 3" key="1">
    <citation type="submission" date="2022-09" db="EMBL/GenBank/DDBJ databases">
        <authorList>
            <person name="Palmer J.M."/>
        </authorList>
    </citation>
    <scope>NUCLEOTIDE SEQUENCE [LARGE SCALE GENOMIC DNA]</scope>
    <source>
        <strain evidence="2 3">DSM 7382</strain>
    </source>
</reference>
<name>A0AAW0GCN2_9APHY</name>
<gene>
    <name evidence="2" type="ORF">QCA50_007795</name>
</gene>
<dbReference type="SUPFAM" id="SSF53474">
    <property type="entry name" value="alpha/beta-Hydrolases"/>
    <property type="match status" value="1"/>
</dbReference>
<sequence length="328" mass="36309">MTFLSQRHVITCKGVTGRSLNTVVVRYTRNERPSSSGTILVLAHAVGCHKEQWLPILERLWAIPGLDISEAWSVEGPNHGDALAYNKELLDEAFNALSDLSGYGQVLLGFINSGLLDYKHREVIAIVHSAGCQAAVHAASAFIRDGKTVPFTSIILLEPVFLSADVSNALLSRLVKPCAARKWQWKSREEAAQHVKKAFPWKSWHTDAAEVFLEYGMVHTFEGSQLKLPSHVEAACYPNTEAQVAGLMNLPSLCEAVPVHILFGARYDLVPKKIRDPFIASFRDKLTSLRWVEEAGHMLPQENPDGCVEALSAILRENAQGPEQRPKL</sequence>
<organism evidence="2 3">
    <name type="scientific">Cerrena zonata</name>
    <dbReference type="NCBI Taxonomy" id="2478898"/>
    <lineage>
        <taxon>Eukaryota</taxon>
        <taxon>Fungi</taxon>
        <taxon>Dikarya</taxon>
        <taxon>Basidiomycota</taxon>
        <taxon>Agaricomycotina</taxon>
        <taxon>Agaricomycetes</taxon>
        <taxon>Polyporales</taxon>
        <taxon>Cerrenaceae</taxon>
        <taxon>Cerrena</taxon>
    </lineage>
</organism>
<dbReference type="Proteomes" id="UP001385951">
    <property type="component" value="Unassembled WGS sequence"/>
</dbReference>
<dbReference type="EMBL" id="JASBNA010000009">
    <property type="protein sequence ID" value="KAK7689104.1"/>
    <property type="molecule type" value="Genomic_DNA"/>
</dbReference>
<evidence type="ECO:0000259" key="1">
    <source>
        <dbReference type="Pfam" id="PF12697"/>
    </source>
</evidence>
<feature type="domain" description="AB hydrolase-1" evidence="1">
    <location>
        <begin position="40"/>
        <end position="310"/>
    </location>
</feature>
<accession>A0AAW0GCN2</accession>
<evidence type="ECO:0000313" key="2">
    <source>
        <dbReference type="EMBL" id="KAK7689104.1"/>
    </source>
</evidence>